<dbReference type="Proteomes" id="UP000308092">
    <property type="component" value="Unassembled WGS sequence"/>
</dbReference>
<dbReference type="InterPro" id="IPR036136">
    <property type="entry name" value="Nit/Sulf_reduc_fer-like_dom_sf"/>
</dbReference>
<dbReference type="Gene3D" id="3.90.480.20">
    <property type="match status" value="1"/>
</dbReference>
<dbReference type="PANTHER" id="PTHR43809">
    <property type="entry name" value="NITRITE REDUCTASE (NADH) LARGE SUBUNIT"/>
    <property type="match status" value="1"/>
</dbReference>
<feature type="domain" description="Nitrite/Sulfite reductase ferredoxin-like" evidence="6">
    <location>
        <begin position="90"/>
        <end position="151"/>
    </location>
</feature>
<name>A0A4S3JL04_9EURO</name>
<protein>
    <recommendedName>
        <fullName evidence="6">Nitrite/Sulfite reductase ferredoxin-like domain-containing protein</fullName>
    </recommendedName>
</protein>
<evidence type="ECO:0000313" key="7">
    <source>
        <dbReference type="EMBL" id="THC96152.1"/>
    </source>
</evidence>
<keyword evidence="1" id="KW-0349">Heme</keyword>
<evidence type="ECO:0000256" key="1">
    <source>
        <dbReference type="ARBA" id="ARBA00022617"/>
    </source>
</evidence>
<accession>A0A4S3JL04</accession>
<keyword evidence="4" id="KW-0408">Iron</keyword>
<keyword evidence="3" id="KW-0560">Oxidoreductase</keyword>
<dbReference type="GO" id="GO:0046872">
    <property type="term" value="F:metal ion binding"/>
    <property type="evidence" value="ECO:0007669"/>
    <property type="project" value="UniProtKB-KW"/>
</dbReference>
<evidence type="ECO:0000313" key="8">
    <source>
        <dbReference type="Proteomes" id="UP000308092"/>
    </source>
</evidence>
<keyword evidence="8" id="KW-1185">Reference proteome</keyword>
<reference evidence="7 8" key="1">
    <citation type="submission" date="2019-03" db="EMBL/GenBank/DDBJ databases">
        <title>The genome sequence of a newly discovered highly antifungal drug resistant Aspergillus species, Aspergillus tanneri NIH 1004.</title>
        <authorList>
            <person name="Mounaud S."/>
            <person name="Singh I."/>
            <person name="Joardar V."/>
            <person name="Pakala S."/>
            <person name="Pakala S."/>
            <person name="Venepally P."/>
            <person name="Hoover J."/>
            <person name="Nierman W."/>
            <person name="Chung J."/>
            <person name="Losada L."/>
        </authorList>
    </citation>
    <scope>NUCLEOTIDE SEQUENCE [LARGE SCALE GENOMIC DNA]</scope>
    <source>
        <strain evidence="7 8">NIH1004</strain>
    </source>
</reference>
<dbReference type="InterPro" id="IPR005117">
    <property type="entry name" value="NiRdtase/SiRdtase_haem-b_fer"/>
</dbReference>
<dbReference type="EMBL" id="SOSA01000126">
    <property type="protein sequence ID" value="THC96152.1"/>
    <property type="molecule type" value="Genomic_DNA"/>
</dbReference>
<evidence type="ECO:0000256" key="5">
    <source>
        <dbReference type="ARBA" id="ARBA00023014"/>
    </source>
</evidence>
<evidence type="ECO:0000256" key="3">
    <source>
        <dbReference type="ARBA" id="ARBA00023002"/>
    </source>
</evidence>
<dbReference type="Pfam" id="PF03460">
    <property type="entry name" value="NIR_SIR_ferr"/>
    <property type="match status" value="1"/>
</dbReference>
<gene>
    <name evidence="7" type="ORF">EYZ11_004373</name>
</gene>
<dbReference type="SUPFAM" id="SSF55124">
    <property type="entry name" value="Nitrite/Sulfite reductase N-terminal domain-like"/>
    <property type="match status" value="1"/>
</dbReference>
<evidence type="ECO:0000256" key="2">
    <source>
        <dbReference type="ARBA" id="ARBA00022723"/>
    </source>
</evidence>
<keyword evidence="5" id="KW-0411">Iron-sulfur</keyword>
<proteinExistence type="predicted"/>
<dbReference type="GO" id="GO:0016491">
    <property type="term" value="F:oxidoreductase activity"/>
    <property type="evidence" value="ECO:0007669"/>
    <property type="project" value="UniProtKB-KW"/>
</dbReference>
<dbReference type="InterPro" id="IPR052034">
    <property type="entry name" value="NasD-like"/>
</dbReference>
<sequence length="178" mass="19764">MLDMGQEVSNNLCIHIPYARADLYNIIAIKRLRTFGDVMKAVGKIPDSLGCELCKPAIASILSSLFNDHVMDKEYHELQDTNDRFLANIQRNGTFSVVPRVPGGEITADKLIVIGQVAKKFGLYCKITGAQRIDMFGARKQDLLDIWTELVNAGMESGHAYAKSLRTIKVCPVPRLVV</sequence>
<dbReference type="VEuPathDB" id="FungiDB:EYZ11_004373"/>
<organism evidence="7 8">
    <name type="scientific">Aspergillus tanneri</name>
    <dbReference type="NCBI Taxonomy" id="1220188"/>
    <lineage>
        <taxon>Eukaryota</taxon>
        <taxon>Fungi</taxon>
        <taxon>Dikarya</taxon>
        <taxon>Ascomycota</taxon>
        <taxon>Pezizomycotina</taxon>
        <taxon>Eurotiomycetes</taxon>
        <taxon>Eurotiomycetidae</taxon>
        <taxon>Eurotiales</taxon>
        <taxon>Aspergillaceae</taxon>
        <taxon>Aspergillus</taxon>
        <taxon>Aspergillus subgen. Circumdati</taxon>
    </lineage>
</organism>
<dbReference type="GO" id="GO:0051536">
    <property type="term" value="F:iron-sulfur cluster binding"/>
    <property type="evidence" value="ECO:0007669"/>
    <property type="project" value="UniProtKB-KW"/>
</dbReference>
<dbReference type="AlphaFoldDB" id="A0A4S3JL04"/>
<keyword evidence="2" id="KW-0479">Metal-binding</keyword>
<evidence type="ECO:0000256" key="4">
    <source>
        <dbReference type="ARBA" id="ARBA00023004"/>
    </source>
</evidence>
<dbReference type="PANTHER" id="PTHR43809:SF1">
    <property type="entry name" value="NITRITE REDUCTASE (NADH) LARGE SUBUNIT"/>
    <property type="match status" value="1"/>
</dbReference>
<dbReference type="STRING" id="1220188.A0A4S3JL04"/>
<evidence type="ECO:0000259" key="6">
    <source>
        <dbReference type="Pfam" id="PF03460"/>
    </source>
</evidence>
<comment type="caution">
    <text evidence="7">The sequence shown here is derived from an EMBL/GenBank/DDBJ whole genome shotgun (WGS) entry which is preliminary data.</text>
</comment>